<dbReference type="SMART" id="SM00382">
    <property type="entry name" value="AAA"/>
    <property type="match status" value="1"/>
</dbReference>
<keyword evidence="2" id="KW-0547">Nucleotide-binding</keyword>
<dbReference type="GO" id="GO:0005524">
    <property type="term" value="F:ATP binding"/>
    <property type="evidence" value="ECO:0007669"/>
    <property type="project" value="UniProtKB-KW"/>
</dbReference>
<dbReference type="Gene3D" id="3.40.50.300">
    <property type="entry name" value="P-loop containing nucleotide triphosphate hydrolases"/>
    <property type="match status" value="1"/>
</dbReference>
<accession>A0A545TZT4</accession>
<proteinExistence type="inferred from homology"/>
<dbReference type="OrthoDB" id="9809379at2"/>
<dbReference type="Pfam" id="PF00004">
    <property type="entry name" value="AAA"/>
    <property type="match status" value="1"/>
</dbReference>
<dbReference type="GO" id="GO:0016887">
    <property type="term" value="F:ATP hydrolysis activity"/>
    <property type="evidence" value="ECO:0007669"/>
    <property type="project" value="InterPro"/>
</dbReference>
<comment type="similarity">
    <text evidence="1">Belongs to the AAA ATPase family.</text>
</comment>
<dbReference type="AlphaFoldDB" id="A0A545TZT4"/>
<dbReference type="Pfam" id="PF22977">
    <property type="entry name" value="WHD"/>
    <property type="match status" value="1"/>
</dbReference>
<evidence type="ECO:0000256" key="2">
    <source>
        <dbReference type="ARBA" id="ARBA00022741"/>
    </source>
</evidence>
<evidence type="ECO:0000259" key="4">
    <source>
        <dbReference type="SMART" id="SM00382"/>
    </source>
</evidence>
<dbReference type="InterPro" id="IPR003959">
    <property type="entry name" value="ATPase_AAA_core"/>
</dbReference>
<dbReference type="SUPFAM" id="SSF52540">
    <property type="entry name" value="P-loop containing nucleoside triphosphate hydrolases"/>
    <property type="match status" value="1"/>
</dbReference>
<keyword evidence="6" id="KW-1185">Reference proteome</keyword>
<name>A0A545TZT4_9GAMM</name>
<feature type="domain" description="AAA+ ATPase" evidence="4">
    <location>
        <begin position="463"/>
        <end position="595"/>
    </location>
</feature>
<dbReference type="InterPro" id="IPR003593">
    <property type="entry name" value="AAA+_ATPase"/>
</dbReference>
<dbReference type="InterPro" id="IPR054472">
    <property type="entry name" value="WHD"/>
</dbReference>
<dbReference type="EMBL" id="VHSG01000007">
    <property type="protein sequence ID" value="TQV82728.1"/>
    <property type="molecule type" value="Genomic_DNA"/>
</dbReference>
<organism evidence="5 6">
    <name type="scientific">Exilibacterium tricleocarpae</name>
    <dbReference type="NCBI Taxonomy" id="2591008"/>
    <lineage>
        <taxon>Bacteria</taxon>
        <taxon>Pseudomonadati</taxon>
        <taxon>Pseudomonadota</taxon>
        <taxon>Gammaproteobacteria</taxon>
        <taxon>Cellvibrionales</taxon>
        <taxon>Cellvibrionaceae</taxon>
        <taxon>Exilibacterium</taxon>
    </lineage>
</organism>
<evidence type="ECO:0000256" key="1">
    <source>
        <dbReference type="ARBA" id="ARBA00006914"/>
    </source>
</evidence>
<dbReference type="PANTHER" id="PTHR23073">
    <property type="entry name" value="26S PROTEASOME REGULATORY SUBUNIT"/>
    <property type="match status" value="1"/>
</dbReference>
<protein>
    <submittedName>
        <fullName evidence="5">ATP-binding protein</fullName>
    </submittedName>
</protein>
<evidence type="ECO:0000313" key="5">
    <source>
        <dbReference type="EMBL" id="TQV82728.1"/>
    </source>
</evidence>
<sequence length="685" mass="76524">MDNNDQHLAATVNWVRLRLQQLARSSSAGVKKEKKTSNSWFSRSKKYENKMLPAPPAERARENVEQARLEMTKFEEQNPPPALNLLAQRLGLSTFDCSVLALCAAVELDTRVAGLCAEAQGDVNKPYPTFALAFVLFEDAGWNALSPHAPLRYWRLLEIHQPGTLPLTSASLCADERIVNYLKGLNYLDDRLTPLLDPITVEPETLPPSQQRTIDAIVENLQLGSAGTPFIELLGNNSASKRLIAAHASVQLGLSLQSTHIKSLPNQVGDLETFLRLWERESLLMPLALYIVVDGAGEQEKAQLNHFLDRTSGVVFVDLDGGNLEALRNRFSVEINKPTPEEQQQLWLQFLQDHAGGYAQRLSEQFSFSQNEIKHLASTVLEKLETADGTESIPSPNLWQACRAAARVGMEQLAQRIEAKAQWEQLVLPAEQKALLRQITDQVAQRNCVYEDWGFRGQMNRGLGISALFAGESGTGKTMAAEVIANALELDLYRIDLSAVVNKYIGETEKNLRKLFDAAEDSGAILFFDEADALFGKRSEVKDSHDRYANIEVNYLLQRMESYRGLAILATNMKASLDKAFMRRLRFIVDFPFPGMEERTEIWKKVFPPATPVDENFDCRRLAKLSLNGGNIHNVALNAAFMAAQKGCVVTMPLVLNAARIEYRKLERPAKESDFTLPSSLEVVK</sequence>
<comment type="caution">
    <text evidence="5">The sequence shown here is derived from an EMBL/GenBank/DDBJ whole genome shotgun (WGS) entry which is preliminary data.</text>
</comment>
<dbReference type="Proteomes" id="UP000319732">
    <property type="component" value="Unassembled WGS sequence"/>
</dbReference>
<evidence type="ECO:0000256" key="3">
    <source>
        <dbReference type="ARBA" id="ARBA00022840"/>
    </source>
</evidence>
<gene>
    <name evidence="5" type="ORF">FKG94_07020</name>
</gene>
<dbReference type="InterPro" id="IPR050221">
    <property type="entry name" value="26S_Proteasome_ATPase"/>
</dbReference>
<evidence type="ECO:0000313" key="6">
    <source>
        <dbReference type="Proteomes" id="UP000319732"/>
    </source>
</evidence>
<dbReference type="InterPro" id="IPR027417">
    <property type="entry name" value="P-loop_NTPase"/>
</dbReference>
<keyword evidence="3 5" id="KW-0067">ATP-binding</keyword>
<reference evidence="5 6" key="1">
    <citation type="submission" date="2019-06" db="EMBL/GenBank/DDBJ databases">
        <title>Whole genome sequence for Cellvibrionaceae sp. R142.</title>
        <authorList>
            <person name="Wang G."/>
        </authorList>
    </citation>
    <scope>NUCLEOTIDE SEQUENCE [LARGE SCALE GENOMIC DNA]</scope>
    <source>
        <strain evidence="5 6">R142</strain>
    </source>
</reference>
<dbReference type="CDD" id="cd19481">
    <property type="entry name" value="RecA-like_protease"/>
    <property type="match status" value="1"/>
</dbReference>